<keyword evidence="2" id="KW-1185">Reference proteome</keyword>
<comment type="caution">
    <text evidence="1">The sequence shown here is derived from an EMBL/GenBank/DDBJ whole genome shotgun (WGS) entry which is preliminary data.</text>
</comment>
<sequence>MSTFQSASAGGTPGIKININTSPVPQGSYWRAYGPYHPQVWAEPGKFLCDCPTHNEWQWPTEHAELTIAPCAYRCPFCDEFNKAARSRLMASNPRRHITKTHIEGYPERFGTLVVAAGVIGNRGDIPRSADGKYHLGAPQPRL</sequence>
<protein>
    <submittedName>
        <fullName evidence="1">Uncharacterized protein</fullName>
    </submittedName>
</protein>
<evidence type="ECO:0000313" key="1">
    <source>
        <dbReference type="EMBL" id="KAJ5504180.1"/>
    </source>
</evidence>
<proteinExistence type="predicted"/>
<gene>
    <name evidence="1" type="ORF">N7463_007054</name>
</gene>
<dbReference type="EMBL" id="JAPWDS010000003">
    <property type="protein sequence ID" value="KAJ5504180.1"/>
    <property type="molecule type" value="Genomic_DNA"/>
</dbReference>
<reference evidence="1" key="2">
    <citation type="journal article" date="2023" name="IMA Fungus">
        <title>Comparative genomic study of the Penicillium genus elucidates a diverse pangenome and 15 lateral gene transfer events.</title>
        <authorList>
            <person name="Petersen C."/>
            <person name="Sorensen T."/>
            <person name="Nielsen M.R."/>
            <person name="Sondergaard T.E."/>
            <person name="Sorensen J.L."/>
            <person name="Fitzpatrick D.A."/>
            <person name="Frisvad J.C."/>
            <person name="Nielsen K.L."/>
        </authorList>
    </citation>
    <scope>NUCLEOTIDE SEQUENCE</scope>
    <source>
        <strain evidence="1">IBT 29495</strain>
    </source>
</reference>
<dbReference type="AlphaFoldDB" id="A0A9W9XX67"/>
<evidence type="ECO:0000313" key="2">
    <source>
        <dbReference type="Proteomes" id="UP001149954"/>
    </source>
</evidence>
<dbReference type="Proteomes" id="UP001149954">
    <property type="component" value="Unassembled WGS sequence"/>
</dbReference>
<name>A0A9W9XX67_9EURO</name>
<dbReference type="OrthoDB" id="4288160at2759"/>
<organism evidence="1 2">
    <name type="scientific">Penicillium fimorum</name>
    <dbReference type="NCBI Taxonomy" id="1882269"/>
    <lineage>
        <taxon>Eukaryota</taxon>
        <taxon>Fungi</taxon>
        <taxon>Dikarya</taxon>
        <taxon>Ascomycota</taxon>
        <taxon>Pezizomycotina</taxon>
        <taxon>Eurotiomycetes</taxon>
        <taxon>Eurotiomycetidae</taxon>
        <taxon>Eurotiales</taxon>
        <taxon>Aspergillaceae</taxon>
        <taxon>Penicillium</taxon>
    </lineage>
</organism>
<reference evidence="1" key="1">
    <citation type="submission" date="2022-12" db="EMBL/GenBank/DDBJ databases">
        <authorList>
            <person name="Petersen C."/>
        </authorList>
    </citation>
    <scope>NUCLEOTIDE SEQUENCE</scope>
    <source>
        <strain evidence="1">IBT 29495</strain>
    </source>
</reference>
<accession>A0A9W9XX67</accession>